<feature type="domain" description="Cytochrome c" evidence="14">
    <location>
        <begin position="358"/>
        <end position="469"/>
    </location>
</feature>
<proteinExistence type="inferred from homology"/>
<feature type="transmembrane region" description="Helical" evidence="13">
    <location>
        <begin position="283"/>
        <end position="301"/>
    </location>
</feature>
<keyword evidence="6 13" id="KW-0812">Transmembrane</keyword>
<evidence type="ECO:0000313" key="16">
    <source>
        <dbReference type="Proteomes" id="UP000438699"/>
    </source>
</evidence>
<evidence type="ECO:0000256" key="7">
    <source>
        <dbReference type="ARBA" id="ARBA00022723"/>
    </source>
</evidence>
<evidence type="ECO:0000256" key="5">
    <source>
        <dbReference type="ARBA" id="ARBA00022617"/>
    </source>
</evidence>
<reference evidence="15 16" key="1">
    <citation type="journal article" date="2017" name="Int. J. Syst. Evol. Microbiol.">
        <title>Desulfovibrio senegalensis sp. nov., a mesophilic sulfate reducer isolated from marine sediment.</title>
        <authorList>
            <person name="Thioye A."/>
            <person name="Gam Z.B.A."/>
            <person name="Mbengue M."/>
            <person name="Cayol J.L."/>
            <person name="Joseph-Bartoli M."/>
            <person name="Toure-Kane C."/>
            <person name="Labat M."/>
        </authorList>
    </citation>
    <scope>NUCLEOTIDE SEQUENCE [LARGE SCALE GENOMIC DNA]</scope>
    <source>
        <strain evidence="15 16">DSM 101509</strain>
    </source>
</reference>
<keyword evidence="3" id="KW-0813">Transport</keyword>
<dbReference type="GO" id="GO:0019646">
    <property type="term" value="P:aerobic electron transport chain"/>
    <property type="evidence" value="ECO:0007669"/>
    <property type="project" value="InterPro"/>
</dbReference>
<dbReference type="SUPFAM" id="SSF48695">
    <property type="entry name" value="Multiheme cytochromes"/>
    <property type="match status" value="1"/>
</dbReference>
<feature type="transmembrane region" description="Helical" evidence="13">
    <location>
        <begin position="216"/>
        <end position="236"/>
    </location>
</feature>
<evidence type="ECO:0000313" key="15">
    <source>
        <dbReference type="EMBL" id="KAB1441889.1"/>
    </source>
</evidence>
<evidence type="ECO:0000256" key="10">
    <source>
        <dbReference type="ARBA" id="ARBA00023004"/>
    </source>
</evidence>
<feature type="transmembrane region" description="Helical" evidence="13">
    <location>
        <begin position="256"/>
        <end position="276"/>
    </location>
</feature>
<dbReference type="RefSeq" id="WP_151150981.1">
    <property type="nucleotide sequence ID" value="NZ_WAIE01000003.1"/>
</dbReference>
<dbReference type="InterPro" id="IPR002585">
    <property type="entry name" value="Cyt-d_ubiquinol_oxidase_su_1"/>
</dbReference>
<evidence type="ECO:0000256" key="11">
    <source>
        <dbReference type="ARBA" id="ARBA00023136"/>
    </source>
</evidence>
<dbReference type="SUPFAM" id="SSF46626">
    <property type="entry name" value="Cytochrome c"/>
    <property type="match status" value="1"/>
</dbReference>
<evidence type="ECO:0000256" key="6">
    <source>
        <dbReference type="ARBA" id="ARBA00022692"/>
    </source>
</evidence>
<comment type="subcellular location">
    <subcellularLocation>
        <location evidence="1">Cell membrane</location>
        <topology evidence="1">Multi-pass membrane protein</topology>
    </subcellularLocation>
</comment>
<evidence type="ECO:0000259" key="14">
    <source>
        <dbReference type="PROSITE" id="PS51007"/>
    </source>
</evidence>
<comment type="caution">
    <text evidence="15">The sequence shown here is derived from an EMBL/GenBank/DDBJ whole genome shotgun (WGS) entry which is preliminary data.</text>
</comment>
<feature type="transmembrane region" description="Helical" evidence="13">
    <location>
        <begin position="177"/>
        <end position="204"/>
    </location>
</feature>
<dbReference type="AlphaFoldDB" id="A0A6N6N483"/>
<dbReference type="GO" id="GO:0046872">
    <property type="term" value="F:metal ion binding"/>
    <property type="evidence" value="ECO:0007669"/>
    <property type="project" value="UniProtKB-KW"/>
</dbReference>
<dbReference type="InterPro" id="IPR036280">
    <property type="entry name" value="Multihaem_cyt_sf"/>
</dbReference>
<dbReference type="InterPro" id="IPR036909">
    <property type="entry name" value="Cyt_c-like_dom_sf"/>
</dbReference>
<dbReference type="CDD" id="cd08168">
    <property type="entry name" value="Cytochrom_C3"/>
    <property type="match status" value="1"/>
</dbReference>
<dbReference type="GO" id="GO:0020037">
    <property type="term" value="F:heme binding"/>
    <property type="evidence" value="ECO:0007669"/>
    <property type="project" value="InterPro"/>
</dbReference>
<dbReference type="OrthoDB" id="9795893at2"/>
<dbReference type="EMBL" id="WAIE01000003">
    <property type="protein sequence ID" value="KAB1441889.1"/>
    <property type="molecule type" value="Genomic_DNA"/>
</dbReference>
<dbReference type="Proteomes" id="UP000438699">
    <property type="component" value="Unassembled WGS sequence"/>
</dbReference>
<evidence type="ECO:0000256" key="1">
    <source>
        <dbReference type="ARBA" id="ARBA00004651"/>
    </source>
</evidence>
<dbReference type="Pfam" id="PF01654">
    <property type="entry name" value="Cyt_bd_oxida_I"/>
    <property type="match status" value="1"/>
</dbReference>
<evidence type="ECO:0000256" key="4">
    <source>
        <dbReference type="ARBA" id="ARBA00022475"/>
    </source>
</evidence>
<feature type="transmembrane region" description="Helical" evidence="13">
    <location>
        <begin position="106"/>
        <end position="123"/>
    </location>
</feature>
<evidence type="ECO:0000256" key="12">
    <source>
        <dbReference type="PROSITE-ProRule" id="PRU00433"/>
    </source>
</evidence>
<gene>
    <name evidence="15" type="ORF">F8A88_09915</name>
</gene>
<keyword evidence="10 12" id="KW-0408">Iron</keyword>
<dbReference type="InterPro" id="IPR009056">
    <property type="entry name" value="Cyt_c-like_dom"/>
</dbReference>
<dbReference type="Gene3D" id="3.90.10.10">
    <property type="entry name" value="Cytochrome C3"/>
    <property type="match status" value="1"/>
</dbReference>
<dbReference type="PROSITE" id="PS51007">
    <property type="entry name" value="CYTC"/>
    <property type="match status" value="1"/>
</dbReference>
<dbReference type="Pfam" id="PF13442">
    <property type="entry name" value="Cytochrome_CBB3"/>
    <property type="match status" value="1"/>
</dbReference>
<keyword evidence="4" id="KW-1003">Cell membrane</keyword>
<sequence>MEYPVWQLALTGGGFWVALISTLHVYVAQFAVGGGLYLTLTEISARRSGSPELLAHARAHSKFFLLLTMVFGAVTGVGIWFTIALTSPQATITLIHTFLFAWATEWTFFLGEIVALLVYFYGWDRLTARQHVTVGWLYFIFGWLSLFMINGILAFMLTPGQWLETARFWDGFFNPTFWPQLVFRTFICVMAAGLFGFVTASLMNMGEARTRQMRNCSLWTMLGLGGMLVSGWWYYHSLPPEQAMLVMFQSARVGNFMHWFMALTPVVLAGGLLLVLKLPRKPAFALSLVVLLLGLGLTGSFEFMREAARKPYLIFNHTYSNSLLKADIPAINEQGMLQRAKWVPEELRTEIDEMDDDTVSTTGQWLFQLQCASCHSLNGPLNDILPRTAPYTTQGMDAFLSGMGVMNPYMPPFAGTDSERGALAVYLTRTLHGTKTAPPPEPQPRELEMPGFDPDEDSYVLLAWARQGLRFVSDTGAWTLQPPGSTLRAQLFLRDSLPEAAGENLQVRFAVDGDYPAEGLNGVMTRVAPGTYEAKNIPAMPYRTDKSYDQYPTFTITAIDTESNETVAQTKAVLPASTRMGCMNCHGAQWKDAVNGAGIADSVAANVLAVHDRRSGTDLQARAASGTVVDCRSCHTAKQGRGNPETLNLSASMHGFHAPYLSNTGSQACANCHPDDMQRDPHKDMDITCVNCHGNMENHSIALLKAEQAEGKNVGERMARITPRDTALEDINPRRPWEQEPDCLTCHADFAAPDSDTAFNRWTPDAAALYGERSGDMEAVMCAACHGSPHATYPALENPVNPQLDNIQPIQYTGEPQTIGASQTCAVCHTESMEDAAHHPGMGLE</sequence>
<dbReference type="GO" id="GO:0009055">
    <property type="term" value="F:electron transfer activity"/>
    <property type="evidence" value="ECO:0007669"/>
    <property type="project" value="InterPro"/>
</dbReference>
<accession>A0A6N6N483</accession>
<evidence type="ECO:0000256" key="13">
    <source>
        <dbReference type="SAM" id="Phobius"/>
    </source>
</evidence>
<dbReference type="InterPro" id="IPR054337">
    <property type="entry name" value="Mtrc-MtrF-like_dom_II/IV"/>
</dbReference>
<evidence type="ECO:0000256" key="3">
    <source>
        <dbReference type="ARBA" id="ARBA00022448"/>
    </source>
</evidence>
<keyword evidence="5 12" id="KW-0349">Heme</keyword>
<keyword evidence="9 13" id="KW-1133">Transmembrane helix</keyword>
<keyword evidence="11 13" id="KW-0472">Membrane</keyword>
<comment type="similarity">
    <text evidence="2">Belongs to the cytochrome ubiquinol oxidase subunit 1 family.</text>
</comment>
<feature type="transmembrane region" description="Helical" evidence="13">
    <location>
        <begin position="135"/>
        <end position="157"/>
    </location>
</feature>
<evidence type="ECO:0000256" key="9">
    <source>
        <dbReference type="ARBA" id="ARBA00022989"/>
    </source>
</evidence>
<keyword evidence="7 12" id="KW-0479">Metal-binding</keyword>
<evidence type="ECO:0000256" key="2">
    <source>
        <dbReference type="ARBA" id="ARBA00009819"/>
    </source>
</evidence>
<feature type="transmembrane region" description="Helical" evidence="13">
    <location>
        <begin position="63"/>
        <end position="86"/>
    </location>
</feature>
<dbReference type="Gene3D" id="1.10.1130.10">
    <property type="entry name" value="Flavocytochrome C3, Chain A"/>
    <property type="match status" value="1"/>
</dbReference>
<feature type="transmembrane region" description="Helical" evidence="13">
    <location>
        <begin position="15"/>
        <end position="40"/>
    </location>
</feature>
<keyword evidence="16" id="KW-1185">Reference proteome</keyword>
<dbReference type="Pfam" id="PF22113">
    <property type="entry name" value="Mtrc-MtrF_II-IV_dom"/>
    <property type="match status" value="1"/>
</dbReference>
<protein>
    <submittedName>
        <fullName evidence="15">Cytochrome BD ubiquinol oxidase subunit I</fullName>
    </submittedName>
</protein>
<keyword evidence="8" id="KW-0249">Electron transport</keyword>
<dbReference type="GO" id="GO:0070069">
    <property type="term" value="C:cytochrome complex"/>
    <property type="evidence" value="ECO:0007669"/>
    <property type="project" value="InterPro"/>
</dbReference>
<organism evidence="15 16">
    <name type="scientific">Pseudodesulfovibrio senegalensis</name>
    <dbReference type="NCBI Taxonomy" id="1721087"/>
    <lineage>
        <taxon>Bacteria</taxon>
        <taxon>Pseudomonadati</taxon>
        <taxon>Thermodesulfobacteriota</taxon>
        <taxon>Desulfovibrionia</taxon>
        <taxon>Desulfovibrionales</taxon>
        <taxon>Desulfovibrionaceae</taxon>
    </lineage>
</organism>
<dbReference type="Gene3D" id="1.10.760.10">
    <property type="entry name" value="Cytochrome c-like domain"/>
    <property type="match status" value="1"/>
</dbReference>
<dbReference type="GO" id="GO:0005886">
    <property type="term" value="C:plasma membrane"/>
    <property type="evidence" value="ECO:0007669"/>
    <property type="project" value="UniProtKB-SubCell"/>
</dbReference>
<evidence type="ECO:0000256" key="8">
    <source>
        <dbReference type="ARBA" id="ARBA00022982"/>
    </source>
</evidence>
<name>A0A6N6N483_9BACT</name>